<evidence type="ECO:0000256" key="1">
    <source>
        <dbReference type="SAM" id="Phobius"/>
    </source>
</evidence>
<dbReference type="EMBL" id="CP144693">
    <property type="protein sequence ID" value="WVZ00981.1"/>
    <property type="molecule type" value="Genomic_DNA"/>
</dbReference>
<reference evidence="2 3" key="1">
    <citation type="journal article" date="2023" name="Life. Sci Alliance">
        <title>Evolutionary insights into 3D genome organization and epigenetic landscape of Vigna mungo.</title>
        <authorList>
            <person name="Junaid A."/>
            <person name="Singh B."/>
            <person name="Bhatia S."/>
        </authorList>
    </citation>
    <scope>NUCLEOTIDE SEQUENCE [LARGE SCALE GENOMIC DNA]</scope>
    <source>
        <strain evidence="2">Urdbean</strain>
    </source>
</reference>
<keyword evidence="3" id="KW-1185">Reference proteome</keyword>
<protein>
    <submittedName>
        <fullName evidence="2">Uncharacterized protein</fullName>
    </submittedName>
</protein>
<name>A0AAQ3N259_VIGMU</name>
<keyword evidence="1" id="KW-1133">Transmembrane helix</keyword>
<gene>
    <name evidence="2" type="ORF">V8G54_027050</name>
</gene>
<dbReference type="AlphaFoldDB" id="A0AAQ3N259"/>
<feature type="transmembrane region" description="Helical" evidence="1">
    <location>
        <begin position="80"/>
        <end position="100"/>
    </location>
</feature>
<sequence>MKSFLISFSVSVRENFSGRSSFSGDPLNFGDFPTLGHSATGFVVGLIWGSSTGFSECKVEDEDAREDMMEKNMLSQRSNLVRMVATLGFGGVNGGFMVMVEDDNDLRF</sequence>
<keyword evidence="1" id="KW-0472">Membrane</keyword>
<evidence type="ECO:0000313" key="2">
    <source>
        <dbReference type="EMBL" id="WVZ00981.1"/>
    </source>
</evidence>
<organism evidence="2 3">
    <name type="scientific">Vigna mungo</name>
    <name type="common">Black gram</name>
    <name type="synonym">Phaseolus mungo</name>
    <dbReference type="NCBI Taxonomy" id="3915"/>
    <lineage>
        <taxon>Eukaryota</taxon>
        <taxon>Viridiplantae</taxon>
        <taxon>Streptophyta</taxon>
        <taxon>Embryophyta</taxon>
        <taxon>Tracheophyta</taxon>
        <taxon>Spermatophyta</taxon>
        <taxon>Magnoliopsida</taxon>
        <taxon>eudicotyledons</taxon>
        <taxon>Gunneridae</taxon>
        <taxon>Pentapetalae</taxon>
        <taxon>rosids</taxon>
        <taxon>fabids</taxon>
        <taxon>Fabales</taxon>
        <taxon>Fabaceae</taxon>
        <taxon>Papilionoideae</taxon>
        <taxon>50 kb inversion clade</taxon>
        <taxon>NPAAA clade</taxon>
        <taxon>indigoferoid/millettioid clade</taxon>
        <taxon>Phaseoleae</taxon>
        <taxon>Vigna</taxon>
    </lineage>
</organism>
<proteinExistence type="predicted"/>
<dbReference type="Proteomes" id="UP001374535">
    <property type="component" value="Chromosome 8"/>
</dbReference>
<keyword evidence="1" id="KW-0812">Transmembrane</keyword>
<evidence type="ECO:0000313" key="3">
    <source>
        <dbReference type="Proteomes" id="UP001374535"/>
    </source>
</evidence>
<accession>A0AAQ3N259</accession>